<dbReference type="InterPro" id="IPR057382">
    <property type="entry name" value="TseH"/>
</dbReference>
<dbReference type="Pfam" id="PF25218">
    <property type="entry name" value="TseH"/>
    <property type="match status" value="1"/>
</dbReference>
<keyword evidence="4" id="KW-1185">Reference proteome</keyword>
<sequence length="354" mass="39893">MRSFNDFAIPLAWPDQTAFGDERWMAFLKKCGIVKNLNFKVGHAAILLVSHGTGTVDYYDFGRYVSLRGDGRARSSYFDPRLHIETAALFDRAHQTITNLEEILAELSDMEEATHGGGRLFYSLVQDICYASAKKFADQLVSNGPIPYGAIAKGNNSCSRFVAQVLIAGMHPKDRRVRKIKFPETVKPSPMSNIINTRDNGIIYCYHEGVINPQRVSRVGSLNFHWQLLKENLSNKHASALGCDTSNGQLDRPTIPVNLIENAQWLGGIGEGMWFQILNDETRESHYWVESYTSSGLLINRVPTLCPQQSFDIQKPFEITTQMDGQHFTIVQGDIKYLLKKTENTQNKTSLKVI</sequence>
<evidence type="ECO:0000259" key="1">
    <source>
        <dbReference type="Pfam" id="PF20405"/>
    </source>
</evidence>
<dbReference type="Pfam" id="PF20405">
    <property type="entry name" value="DUF6695"/>
    <property type="match status" value="1"/>
</dbReference>
<reference evidence="4" key="1">
    <citation type="submission" date="2017-02" db="EMBL/GenBank/DDBJ databases">
        <authorList>
            <person name="Varghese N."/>
            <person name="Submissions S."/>
        </authorList>
    </citation>
    <scope>NUCLEOTIDE SEQUENCE [LARGE SCALE GENOMIC DNA]</scope>
    <source>
        <strain evidence="4">DSM 24091</strain>
    </source>
</reference>
<dbReference type="InterPro" id="IPR046517">
    <property type="entry name" value="DUF6695"/>
</dbReference>
<dbReference type="AlphaFoldDB" id="A0A1T5AZS5"/>
<dbReference type="STRING" id="1513896.SAMN05660841_00304"/>
<organism evidence="3 4">
    <name type="scientific">Sphingobacterium nematocida</name>
    <dbReference type="NCBI Taxonomy" id="1513896"/>
    <lineage>
        <taxon>Bacteria</taxon>
        <taxon>Pseudomonadati</taxon>
        <taxon>Bacteroidota</taxon>
        <taxon>Sphingobacteriia</taxon>
        <taxon>Sphingobacteriales</taxon>
        <taxon>Sphingobacteriaceae</taxon>
        <taxon>Sphingobacterium</taxon>
    </lineage>
</organism>
<gene>
    <name evidence="3" type="ORF">SAMN05660841_00304</name>
</gene>
<proteinExistence type="predicted"/>
<evidence type="ECO:0000313" key="4">
    <source>
        <dbReference type="Proteomes" id="UP000190150"/>
    </source>
</evidence>
<dbReference type="RefSeq" id="WP_079640655.1">
    <property type="nucleotide sequence ID" value="NZ_FUZF01000001.1"/>
</dbReference>
<protein>
    <submittedName>
        <fullName evidence="3">Uncharacterized protein</fullName>
    </submittedName>
</protein>
<dbReference type="EMBL" id="FUZF01000001">
    <property type="protein sequence ID" value="SKB40123.1"/>
    <property type="molecule type" value="Genomic_DNA"/>
</dbReference>
<evidence type="ECO:0000313" key="3">
    <source>
        <dbReference type="EMBL" id="SKB40123.1"/>
    </source>
</evidence>
<evidence type="ECO:0000259" key="2">
    <source>
        <dbReference type="Pfam" id="PF25218"/>
    </source>
</evidence>
<dbReference type="Proteomes" id="UP000190150">
    <property type="component" value="Unassembled WGS sequence"/>
</dbReference>
<name>A0A1T5AZS5_9SPHI</name>
<accession>A0A1T5AZS5</accession>
<feature type="domain" description="DUF6695" evidence="1">
    <location>
        <begin position="263"/>
        <end position="341"/>
    </location>
</feature>
<dbReference type="OrthoDB" id="695573at2"/>
<feature type="domain" description="Type VI secretion system effector TseH-like" evidence="2">
    <location>
        <begin position="8"/>
        <end position="172"/>
    </location>
</feature>